<keyword evidence="3" id="KW-1003">Cell membrane</keyword>
<dbReference type="InterPro" id="IPR036878">
    <property type="entry name" value="Glu_permease_IIB"/>
</dbReference>
<feature type="domain" description="PTS EIIA type-1" evidence="13">
    <location>
        <begin position="489"/>
        <end position="593"/>
    </location>
</feature>
<dbReference type="InterPro" id="IPR001996">
    <property type="entry name" value="PTS_IIB_1"/>
</dbReference>
<dbReference type="Gene3D" id="2.70.70.10">
    <property type="entry name" value="Glucose Permease (Domain IIA)"/>
    <property type="match status" value="1"/>
</dbReference>
<dbReference type="InterPro" id="IPR001127">
    <property type="entry name" value="PTS_EIIA_1_perm"/>
</dbReference>
<dbReference type="GO" id="GO:0016301">
    <property type="term" value="F:kinase activity"/>
    <property type="evidence" value="ECO:0007669"/>
    <property type="project" value="UniProtKB-KW"/>
</dbReference>
<feature type="transmembrane region" description="Helical" evidence="12">
    <location>
        <begin position="201"/>
        <end position="228"/>
    </location>
</feature>
<evidence type="ECO:0000256" key="8">
    <source>
        <dbReference type="ARBA" id="ARBA00022777"/>
    </source>
</evidence>
<evidence type="ECO:0000313" key="16">
    <source>
        <dbReference type="EMBL" id="SUA71530.1"/>
    </source>
</evidence>
<dbReference type="NCBIfam" id="TIGR00830">
    <property type="entry name" value="PTBA"/>
    <property type="match status" value="1"/>
</dbReference>
<reference evidence="16 17" key="1">
    <citation type="submission" date="2018-06" db="EMBL/GenBank/DDBJ databases">
        <authorList>
            <consortium name="Pathogen Informatics"/>
            <person name="Doyle S."/>
        </authorList>
    </citation>
    <scope>NUCLEOTIDE SEQUENCE [LARGE SCALE GENOMIC DNA]</scope>
    <source>
        <strain evidence="16 17">NCTC10343</strain>
    </source>
</reference>
<evidence type="ECO:0000256" key="6">
    <source>
        <dbReference type="ARBA" id="ARBA00022683"/>
    </source>
</evidence>
<feature type="transmembrane region" description="Helical" evidence="12">
    <location>
        <begin position="383"/>
        <end position="408"/>
    </location>
</feature>
<dbReference type="SUPFAM" id="SSF51261">
    <property type="entry name" value="Duplicated hybrid motif"/>
    <property type="match status" value="1"/>
</dbReference>
<keyword evidence="2" id="KW-0813">Transport</keyword>
<dbReference type="EC" id="2.7.1.-" evidence="16"/>
<evidence type="ECO:0000256" key="11">
    <source>
        <dbReference type="PROSITE-ProRule" id="PRU00421"/>
    </source>
</evidence>
<dbReference type="PROSITE" id="PS51103">
    <property type="entry name" value="PTS_EIIC_TYPE_1"/>
    <property type="match status" value="1"/>
</dbReference>
<evidence type="ECO:0000256" key="1">
    <source>
        <dbReference type="ARBA" id="ARBA00004651"/>
    </source>
</evidence>
<feature type="domain" description="PTS EIIC type-1" evidence="15">
    <location>
        <begin position="107"/>
        <end position="465"/>
    </location>
</feature>
<protein>
    <submittedName>
        <fullName evidence="16">PTS system beta-glucoside-specific transporter subunit IIBCA</fullName>
        <ecNumber evidence="16">2.7.1.-</ecNumber>
    </submittedName>
</protein>
<evidence type="ECO:0000256" key="12">
    <source>
        <dbReference type="SAM" id="Phobius"/>
    </source>
</evidence>
<keyword evidence="9 12" id="KW-1133">Transmembrane helix</keyword>
<feature type="domain" description="PTS EIIB type-1" evidence="14">
    <location>
        <begin position="5"/>
        <end position="87"/>
    </location>
</feature>
<evidence type="ECO:0000259" key="14">
    <source>
        <dbReference type="PROSITE" id="PS51098"/>
    </source>
</evidence>
<dbReference type="PROSITE" id="PS51093">
    <property type="entry name" value="PTS_EIIA_TYPE_1"/>
    <property type="match status" value="1"/>
</dbReference>
<gene>
    <name evidence="16" type="primary">bglF_4</name>
    <name evidence="16" type="ORF">NCTC10343_04437</name>
</gene>
<dbReference type="NCBIfam" id="TIGR01995">
    <property type="entry name" value="PTS-II-ABC-beta"/>
    <property type="match status" value="1"/>
</dbReference>
<name>A0A378Y4R7_PAEPO</name>
<dbReference type="GO" id="GO:0009401">
    <property type="term" value="P:phosphoenolpyruvate-dependent sugar phosphotransferase system"/>
    <property type="evidence" value="ECO:0007669"/>
    <property type="project" value="UniProtKB-KW"/>
</dbReference>
<dbReference type="Pfam" id="PF00358">
    <property type="entry name" value="PTS_EIIA_1"/>
    <property type="match status" value="1"/>
</dbReference>
<dbReference type="InterPro" id="IPR011055">
    <property type="entry name" value="Dup_hybrid_motif"/>
</dbReference>
<dbReference type="PANTHER" id="PTHR30175">
    <property type="entry name" value="PHOSPHOTRANSFERASE SYSTEM TRANSPORT PROTEIN"/>
    <property type="match status" value="1"/>
</dbReference>
<dbReference type="InterPro" id="IPR003352">
    <property type="entry name" value="PTS_EIIC"/>
</dbReference>
<dbReference type="GO" id="GO:0015771">
    <property type="term" value="P:trehalose transport"/>
    <property type="evidence" value="ECO:0007669"/>
    <property type="project" value="TreeGrafter"/>
</dbReference>
<evidence type="ECO:0000259" key="13">
    <source>
        <dbReference type="PROSITE" id="PS51093"/>
    </source>
</evidence>
<evidence type="ECO:0000256" key="3">
    <source>
        <dbReference type="ARBA" id="ARBA00022475"/>
    </source>
</evidence>
<dbReference type="FunFam" id="2.70.70.10:FF:000001">
    <property type="entry name" value="PTS system glucose-specific IIA component"/>
    <property type="match status" value="1"/>
</dbReference>
<evidence type="ECO:0000313" key="17">
    <source>
        <dbReference type="Proteomes" id="UP000254400"/>
    </source>
</evidence>
<dbReference type="PROSITE" id="PS51098">
    <property type="entry name" value="PTS_EIIB_TYPE_1"/>
    <property type="match status" value="1"/>
</dbReference>
<dbReference type="GO" id="GO:0008982">
    <property type="term" value="F:protein-N(PI)-phosphohistidine-sugar phosphotransferase activity"/>
    <property type="evidence" value="ECO:0007669"/>
    <property type="project" value="InterPro"/>
</dbReference>
<feature type="transmembrane region" description="Helical" evidence="12">
    <location>
        <begin position="428"/>
        <end position="451"/>
    </location>
</feature>
<dbReference type="PROSITE" id="PS01035">
    <property type="entry name" value="PTS_EIIB_TYPE_1_CYS"/>
    <property type="match status" value="1"/>
</dbReference>
<dbReference type="EMBL" id="UGSC01000001">
    <property type="protein sequence ID" value="SUA71530.1"/>
    <property type="molecule type" value="Genomic_DNA"/>
</dbReference>
<dbReference type="InterPro" id="IPR011297">
    <property type="entry name" value="PTS_IIABC_b_glu"/>
</dbReference>
<dbReference type="CDD" id="cd00212">
    <property type="entry name" value="PTS_IIB_glc"/>
    <property type="match status" value="1"/>
</dbReference>
<evidence type="ECO:0000256" key="9">
    <source>
        <dbReference type="ARBA" id="ARBA00022989"/>
    </source>
</evidence>
<evidence type="ECO:0000256" key="2">
    <source>
        <dbReference type="ARBA" id="ARBA00022448"/>
    </source>
</evidence>
<keyword evidence="7 12" id="KW-0812">Transmembrane</keyword>
<evidence type="ECO:0000259" key="15">
    <source>
        <dbReference type="PROSITE" id="PS51103"/>
    </source>
</evidence>
<dbReference type="Pfam" id="PF02378">
    <property type="entry name" value="PTS_EIIC"/>
    <property type="match status" value="1"/>
</dbReference>
<proteinExistence type="predicted"/>
<dbReference type="SUPFAM" id="SSF55604">
    <property type="entry name" value="Glucose permease domain IIB"/>
    <property type="match status" value="1"/>
</dbReference>
<keyword evidence="10 12" id="KW-0472">Membrane</keyword>
<feature type="transmembrane region" description="Helical" evidence="12">
    <location>
        <begin position="240"/>
        <end position="267"/>
    </location>
</feature>
<feature type="active site" description="Phosphocysteine intermediate; for EIIB activity" evidence="11">
    <location>
        <position position="27"/>
    </location>
</feature>
<sequence length="618" mass="65809">MMDYQKTAREVLRSVGGNENVNSVIHCVTRLRFKLKDNQLPDKEKIKQIDGVITVVESGGQFQVVIGNEVPKVYEALLDTMGVKHGDQAVEDDQKNEKASLFSRFVDVISGVFMPVVGVLAAVGILKGLLALCTSLGWMTDQMGTYKILYATADAMFYFFPVILGFSAGKKFGGNPYLSAVLGAALVYPTITSAFTDKTALSFLTIPVVLINYTSSVIPIIIGAFLAAKVEKFISKYAPASIKMFIVPFLTLVIISPIVFLVVGPIATIISDGLAKGSMWIYQLSPAIAGLVLAGFWQGIIIFGLHWAFIPILLNNVVTNGFDPINGMLFCTTFAQTGAAFAIALKSRDPKLKPIATSATIAGLMGVTEPAIYGVTLPTKKPFILASIAGGVGGAAAGLLGSTAYGFASGGIFGIPLFINPKGIDAGFIGFIISLVVAFVVGFILTYLFGYKNAKPAPEIKVAVENKAEEKTVFSPLNGELIRLTAVKDEAFSSGAMGQGAAIIPQEGVAYAPFNGTVVTVFKTKHAIGLISEDGVELLIHIGINTVSLKGKHFTSFVSEGDTIQKGDKLVEFDPKAIVDEGYDLTTSVIVTNTAVYTDILAENSKDIHTGERLLKIR</sequence>
<dbReference type="Pfam" id="PF00367">
    <property type="entry name" value="PTS_EIIB"/>
    <property type="match status" value="1"/>
</dbReference>
<evidence type="ECO:0000256" key="10">
    <source>
        <dbReference type="ARBA" id="ARBA00023136"/>
    </source>
</evidence>
<comment type="subcellular location">
    <subcellularLocation>
        <location evidence="1">Cell membrane</location>
        <topology evidence="1">Multi-pass membrane protein</topology>
    </subcellularLocation>
</comment>
<dbReference type="InterPro" id="IPR050558">
    <property type="entry name" value="PTS_Sugar-Specific_Components"/>
</dbReference>
<feature type="transmembrane region" description="Helical" evidence="12">
    <location>
        <begin position="325"/>
        <end position="343"/>
    </location>
</feature>
<dbReference type="AlphaFoldDB" id="A0A378Y4R7"/>
<keyword evidence="5 16" id="KW-0808">Transferase</keyword>
<keyword evidence="6" id="KW-0598">Phosphotransferase system</keyword>
<keyword evidence="4" id="KW-0762">Sugar transport</keyword>
<dbReference type="InterPro" id="IPR018113">
    <property type="entry name" value="PTrfase_EIIB_Cys"/>
</dbReference>
<dbReference type="PROSITE" id="PS00371">
    <property type="entry name" value="PTS_EIIA_TYPE_1_HIS"/>
    <property type="match status" value="1"/>
</dbReference>
<feature type="transmembrane region" description="Helical" evidence="12">
    <location>
        <begin position="146"/>
        <end position="165"/>
    </location>
</feature>
<keyword evidence="8" id="KW-0418">Kinase</keyword>
<organism evidence="16 17">
    <name type="scientific">Paenibacillus polymyxa</name>
    <name type="common">Bacillus polymyxa</name>
    <dbReference type="NCBI Taxonomy" id="1406"/>
    <lineage>
        <taxon>Bacteria</taxon>
        <taxon>Bacillati</taxon>
        <taxon>Bacillota</taxon>
        <taxon>Bacilli</taxon>
        <taxon>Bacillales</taxon>
        <taxon>Paenibacillaceae</taxon>
        <taxon>Paenibacillus</taxon>
    </lineage>
</organism>
<dbReference type="GO" id="GO:0005886">
    <property type="term" value="C:plasma membrane"/>
    <property type="evidence" value="ECO:0007669"/>
    <property type="project" value="UniProtKB-SubCell"/>
</dbReference>
<dbReference type="FunFam" id="3.30.1360.60:FF:000001">
    <property type="entry name" value="PTS system glucose-specific IIBC component PtsG"/>
    <property type="match status" value="1"/>
</dbReference>
<dbReference type="GO" id="GO:0090589">
    <property type="term" value="F:protein-phosphocysteine-trehalose phosphotransferase system transporter activity"/>
    <property type="evidence" value="ECO:0007669"/>
    <property type="project" value="TreeGrafter"/>
</dbReference>
<dbReference type="InterPro" id="IPR013013">
    <property type="entry name" value="PTS_EIIC_1"/>
</dbReference>
<evidence type="ECO:0000256" key="5">
    <source>
        <dbReference type="ARBA" id="ARBA00022679"/>
    </source>
</evidence>
<dbReference type="Proteomes" id="UP000254400">
    <property type="component" value="Unassembled WGS sequence"/>
</dbReference>
<feature type="transmembrane region" description="Helical" evidence="12">
    <location>
        <begin position="287"/>
        <end position="313"/>
    </location>
</feature>
<evidence type="ECO:0000256" key="7">
    <source>
        <dbReference type="ARBA" id="ARBA00022692"/>
    </source>
</evidence>
<dbReference type="Gene3D" id="3.30.1360.60">
    <property type="entry name" value="Glucose permease domain IIB"/>
    <property type="match status" value="1"/>
</dbReference>
<evidence type="ECO:0000256" key="4">
    <source>
        <dbReference type="ARBA" id="ARBA00022597"/>
    </source>
</evidence>
<dbReference type="PANTHER" id="PTHR30175:SF1">
    <property type="entry name" value="PTS SYSTEM ARBUTIN-, CELLOBIOSE-, AND SALICIN-SPECIFIC EIIBC COMPONENT-RELATED"/>
    <property type="match status" value="1"/>
</dbReference>
<feature type="transmembrane region" description="Helical" evidence="12">
    <location>
        <begin position="355"/>
        <end position="376"/>
    </location>
</feature>
<feature type="transmembrane region" description="Helical" evidence="12">
    <location>
        <begin position="177"/>
        <end position="195"/>
    </location>
</feature>
<accession>A0A378Y4R7</accession>